<dbReference type="EMBL" id="FMZR01000001">
    <property type="protein sequence ID" value="SDC02189.1"/>
    <property type="molecule type" value="Genomic_DNA"/>
</dbReference>
<name>A0A1G6I6L1_9BACI</name>
<protein>
    <submittedName>
        <fullName evidence="1">Uncharacterized protein</fullName>
    </submittedName>
</protein>
<gene>
    <name evidence="1" type="ORF">SAMN04487767_1014</name>
</gene>
<dbReference type="Proteomes" id="UP000183507">
    <property type="component" value="Unassembled WGS sequence"/>
</dbReference>
<organism evidence="1 2">
    <name type="scientific">Bacillus wiedmannii</name>
    <dbReference type="NCBI Taxonomy" id="1890302"/>
    <lineage>
        <taxon>Bacteria</taxon>
        <taxon>Bacillati</taxon>
        <taxon>Bacillota</taxon>
        <taxon>Bacilli</taxon>
        <taxon>Bacillales</taxon>
        <taxon>Bacillaceae</taxon>
        <taxon>Bacillus</taxon>
        <taxon>Bacillus cereus group</taxon>
    </lineage>
</organism>
<evidence type="ECO:0000313" key="2">
    <source>
        <dbReference type="Proteomes" id="UP000183507"/>
    </source>
</evidence>
<evidence type="ECO:0000313" key="1">
    <source>
        <dbReference type="EMBL" id="SDC02189.1"/>
    </source>
</evidence>
<reference evidence="2" key="1">
    <citation type="submission" date="2016-10" db="EMBL/GenBank/DDBJ databases">
        <authorList>
            <person name="Varghese N."/>
        </authorList>
    </citation>
    <scope>NUCLEOTIDE SEQUENCE [LARGE SCALE GENOMIC DNA]</scope>
    <source>
        <strain evidence="2">KPR-7A</strain>
    </source>
</reference>
<proteinExistence type="predicted"/>
<sequence>MYDLYFVIYGDFIFDSEGFYKTERKLSNYKPSSTTVPAFVFNTPSGSRIQMY</sequence>
<accession>A0A1G6I6L1</accession>
<dbReference type="AlphaFoldDB" id="A0A1G6I6L1"/>